<dbReference type="SUPFAM" id="SSF51735">
    <property type="entry name" value="NAD(P)-binding Rossmann-fold domains"/>
    <property type="match status" value="1"/>
</dbReference>
<dbReference type="EMBL" id="CAJPIZ010023668">
    <property type="protein sequence ID" value="CAG2118285.1"/>
    <property type="molecule type" value="Genomic_DNA"/>
</dbReference>
<keyword evidence="3" id="KW-1185">Reference proteome</keyword>
<dbReference type="PANTHER" id="PTHR43975">
    <property type="entry name" value="ZGC:101858"/>
    <property type="match status" value="1"/>
</dbReference>
<dbReference type="FunFam" id="3.40.50.720:FF:000084">
    <property type="entry name" value="Short-chain dehydrogenase reductase"/>
    <property type="match status" value="1"/>
</dbReference>
<dbReference type="InterPro" id="IPR036291">
    <property type="entry name" value="NAD(P)-bd_dom_sf"/>
</dbReference>
<protein>
    <submittedName>
        <fullName evidence="2">Uncharacterized protein</fullName>
    </submittedName>
</protein>
<sequence>MANIAVNADEYKAVATQGRNFTGKVAMVTGSGSGTGASIVKLLSALGAHVVVTGRDETLIHNVAKECQQMSPKNLKPLVVVANIINTGDLKTLIATTITTFGRLDVLVNAETIAPFTDIWDTNLVKHFDETIAVDVRAILELTQLAVPHLEATKGTVINMSSISGIAPAEFSIPYTVAKAALDMLSRVLAIHLGPKGVRVNTVNPGIVQHAGQINKYTELTERIAPLKRNSEPLDVAKAVAFLASTDARNITGINLVVDGGVIFNNGYFNAE</sequence>
<dbReference type="InterPro" id="IPR002347">
    <property type="entry name" value="SDR_fam"/>
</dbReference>
<dbReference type="GO" id="GO:0016491">
    <property type="term" value="F:oxidoreductase activity"/>
    <property type="evidence" value="ECO:0007669"/>
    <property type="project" value="UniProtKB-KW"/>
</dbReference>
<dbReference type="Pfam" id="PF13561">
    <property type="entry name" value="adh_short_C2"/>
    <property type="match status" value="1"/>
</dbReference>
<keyword evidence="1" id="KW-0560">Oxidoreductase</keyword>
<dbReference type="AlphaFoldDB" id="A0A7R9LF03"/>
<reference evidence="2" key="1">
    <citation type="submission" date="2020-11" db="EMBL/GenBank/DDBJ databases">
        <authorList>
            <person name="Tran Van P."/>
        </authorList>
    </citation>
    <scope>NUCLEOTIDE SEQUENCE</scope>
</reference>
<dbReference type="InterPro" id="IPR020904">
    <property type="entry name" value="Sc_DH/Rdtase_CS"/>
</dbReference>
<evidence type="ECO:0000256" key="1">
    <source>
        <dbReference type="ARBA" id="ARBA00023002"/>
    </source>
</evidence>
<evidence type="ECO:0000313" key="2">
    <source>
        <dbReference type="EMBL" id="CAD7640493.1"/>
    </source>
</evidence>
<dbReference type="Gene3D" id="3.40.50.720">
    <property type="entry name" value="NAD(P)-binding Rossmann-like Domain"/>
    <property type="match status" value="1"/>
</dbReference>
<dbReference type="EMBL" id="OC878243">
    <property type="protein sequence ID" value="CAD7640493.1"/>
    <property type="molecule type" value="Genomic_DNA"/>
</dbReference>
<dbReference type="OrthoDB" id="1393670at2759"/>
<name>A0A7R9LF03_9ACAR</name>
<organism evidence="2">
    <name type="scientific">Medioppia subpectinata</name>
    <dbReference type="NCBI Taxonomy" id="1979941"/>
    <lineage>
        <taxon>Eukaryota</taxon>
        <taxon>Metazoa</taxon>
        <taxon>Ecdysozoa</taxon>
        <taxon>Arthropoda</taxon>
        <taxon>Chelicerata</taxon>
        <taxon>Arachnida</taxon>
        <taxon>Acari</taxon>
        <taxon>Acariformes</taxon>
        <taxon>Sarcoptiformes</taxon>
        <taxon>Oribatida</taxon>
        <taxon>Brachypylina</taxon>
        <taxon>Oppioidea</taxon>
        <taxon>Oppiidae</taxon>
        <taxon>Medioppia</taxon>
    </lineage>
</organism>
<dbReference type="PANTHER" id="PTHR43975:SF2">
    <property type="entry name" value="EG:BACR7A4.14 PROTEIN-RELATED"/>
    <property type="match status" value="1"/>
</dbReference>
<dbReference type="PRINTS" id="PR00080">
    <property type="entry name" value="SDRFAMILY"/>
</dbReference>
<feature type="non-terminal residue" evidence="2">
    <location>
        <position position="1"/>
    </location>
</feature>
<accession>A0A7R9LF03</accession>
<gene>
    <name evidence="2" type="ORF">OSB1V03_LOCUS18237</name>
</gene>
<evidence type="ECO:0000313" key="3">
    <source>
        <dbReference type="Proteomes" id="UP000759131"/>
    </source>
</evidence>
<dbReference type="PROSITE" id="PS00061">
    <property type="entry name" value="ADH_SHORT"/>
    <property type="match status" value="1"/>
</dbReference>
<dbReference type="Proteomes" id="UP000759131">
    <property type="component" value="Unassembled WGS sequence"/>
</dbReference>
<dbReference type="PRINTS" id="PR00081">
    <property type="entry name" value="GDHRDH"/>
</dbReference>
<proteinExistence type="predicted"/>